<protein>
    <submittedName>
        <fullName evidence="1">Uncharacterized protein</fullName>
    </submittedName>
</protein>
<keyword evidence="2" id="KW-1185">Reference proteome</keyword>
<dbReference type="Proteomes" id="UP000623467">
    <property type="component" value="Unassembled WGS sequence"/>
</dbReference>
<evidence type="ECO:0000313" key="2">
    <source>
        <dbReference type="Proteomes" id="UP000623467"/>
    </source>
</evidence>
<organism evidence="1 2">
    <name type="scientific">Mycena sanguinolenta</name>
    <dbReference type="NCBI Taxonomy" id="230812"/>
    <lineage>
        <taxon>Eukaryota</taxon>
        <taxon>Fungi</taxon>
        <taxon>Dikarya</taxon>
        <taxon>Basidiomycota</taxon>
        <taxon>Agaricomycotina</taxon>
        <taxon>Agaricomycetes</taxon>
        <taxon>Agaricomycetidae</taxon>
        <taxon>Agaricales</taxon>
        <taxon>Marasmiineae</taxon>
        <taxon>Mycenaceae</taxon>
        <taxon>Mycena</taxon>
    </lineage>
</organism>
<accession>A0A8H6TWU1</accession>
<gene>
    <name evidence="1" type="ORF">MSAN_02533300</name>
</gene>
<name>A0A8H6TWU1_9AGAR</name>
<comment type="caution">
    <text evidence="1">The sequence shown here is derived from an EMBL/GenBank/DDBJ whole genome shotgun (WGS) entry which is preliminary data.</text>
</comment>
<evidence type="ECO:0000313" key="1">
    <source>
        <dbReference type="EMBL" id="KAF7324222.1"/>
    </source>
</evidence>
<dbReference type="AlphaFoldDB" id="A0A8H6TWU1"/>
<dbReference type="EMBL" id="JACAZH010000133">
    <property type="protein sequence ID" value="KAF7324222.1"/>
    <property type="molecule type" value="Genomic_DNA"/>
</dbReference>
<sequence length="128" mass="14008">MFVAPPPPDSEILAGVEKHHTPLHVRRRVPYPRARPLPPAIAVDDTLSVPDARRRMYPSPGFIASLTDVLQPRASAQRAPRPIHTPLAGAGECIATVGALITRRERHGQHTTKAPSFIALDRTQLLPK</sequence>
<reference evidence="1" key="1">
    <citation type="submission" date="2020-05" db="EMBL/GenBank/DDBJ databases">
        <title>Mycena genomes resolve the evolution of fungal bioluminescence.</title>
        <authorList>
            <person name="Tsai I.J."/>
        </authorList>
    </citation>
    <scope>NUCLEOTIDE SEQUENCE</scope>
    <source>
        <strain evidence="1">160909Yilan</strain>
    </source>
</reference>
<proteinExistence type="predicted"/>